<dbReference type="AlphaFoldDB" id="A0A3M2KV27"/>
<feature type="signal peptide" evidence="4">
    <location>
        <begin position="1"/>
        <end position="23"/>
    </location>
</feature>
<dbReference type="Pfam" id="PF26580">
    <property type="entry name" value="Mtb12_C"/>
    <property type="match status" value="1"/>
</dbReference>
<evidence type="ECO:0000256" key="1">
    <source>
        <dbReference type="ARBA" id="ARBA00022729"/>
    </source>
</evidence>
<reference evidence="6 7" key="1">
    <citation type="submission" date="2018-10" db="EMBL/GenBank/DDBJ databases">
        <title>Isolation from cow dung.</title>
        <authorList>
            <person name="Ling L."/>
        </authorList>
    </citation>
    <scope>NUCLEOTIDE SEQUENCE [LARGE SCALE GENOMIC DNA]</scope>
    <source>
        <strain evidence="6 7">NEAU-LL90</strain>
    </source>
</reference>
<proteinExistence type="inferred from homology"/>
<feature type="region of interest" description="Disordered" evidence="3">
    <location>
        <begin position="24"/>
        <end position="72"/>
    </location>
</feature>
<name>A0A3M2KV27_9NOCA</name>
<dbReference type="EMBL" id="RFFH01000020">
    <property type="protein sequence ID" value="RMI28526.1"/>
    <property type="molecule type" value="Genomic_DNA"/>
</dbReference>
<dbReference type="PROSITE" id="PS51257">
    <property type="entry name" value="PROKAR_LIPOPROTEIN"/>
    <property type="match status" value="1"/>
</dbReference>
<keyword evidence="1 4" id="KW-0732">Signal</keyword>
<dbReference type="RefSeq" id="WP_122191400.1">
    <property type="nucleotide sequence ID" value="NZ_RFFH01000020.1"/>
</dbReference>
<feature type="compositionally biased region" description="Low complexity" evidence="3">
    <location>
        <begin position="24"/>
        <end position="40"/>
    </location>
</feature>
<accession>A0A3M2KV27</accession>
<evidence type="ECO:0000256" key="2">
    <source>
        <dbReference type="ARBA" id="ARBA00093774"/>
    </source>
</evidence>
<evidence type="ECO:0000256" key="4">
    <source>
        <dbReference type="SAM" id="SignalP"/>
    </source>
</evidence>
<gene>
    <name evidence="6" type="ORF">EBN03_29315</name>
</gene>
<evidence type="ECO:0000313" key="7">
    <source>
        <dbReference type="Proteomes" id="UP000279275"/>
    </source>
</evidence>
<feature type="domain" description="Low molecular weight antigen MTB12-like C-terminal" evidence="5">
    <location>
        <begin position="70"/>
        <end position="179"/>
    </location>
</feature>
<organism evidence="6 7">
    <name type="scientific">Nocardia stercoris</name>
    <dbReference type="NCBI Taxonomy" id="2483361"/>
    <lineage>
        <taxon>Bacteria</taxon>
        <taxon>Bacillati</taxon>
        <taxon>Actinomycetota</taxon>
        <taxon>Actinomycetes</taxon>
        <taxon>Mycobacteriales</taxon>
        <taxon>Nocardiaceae</taxon>
        <taxon>Nocardia</taxon>
    </lineage>
</organism>
<evidence type="ECO:0000256" key="3">
    <source>
        <dbReference type="SAM" id="MobiDB-lite"/>
    </source>
</evidence>
<keyword evidence="7" id="KW-1185">Reference proteome</keyword>
<dbReference type="OrthoDB" id="4569266at2"/>
<evidence type="ECO:0000259" key="5">
    <source>
        <dbReference type="Pfam" id="PF26580"/>
    </source>
</evidence>
<evidence type="ECO:0000313" key="6">
    <source>
        <dbReference type="EMBL" id="RMI28526.1"/>
    </source>
</evidence>
<comment type="similarity">
    <text evidence="2">Belongs to the MTB12 family.</text>
</comment>
<dbReference type="InterPro" id="IPR058644">
    <property type="entry name" value="Mtb12-like_C"/>
</dbReference>
<sequence>MNNRALRTAAVLVAAVATLTLSACSSSSNSSTSTSTTTTAQTDGFQNNGGKKPGKDDGAQPAPATSTDLPKPTVAELNEKINKAFDPSIPAKTKVDWVENAGQDPDLVDKLAQAAKQNDVKVTITKVEDPSGGKLKADADVTMGGTPVNGASVPFVADGGQWKVDHAYACSIVKQAKLDSAACQ</sequence>
<feature type="chain" id="PRO_5039340482" description="Low molecular weight antigen MTB12-like C-terminal domain-containing protein" evidence="4">
    <location>
        <begin position="24"/>
        <end position="184"/>
    </location>
</feature>
<dbReference type="Proteomes" id="UP000279275">
    <property type="component" value="Unassembled WGS sequence"/>
</dbReference>
<comment type="caution">
    <text evidence="6">The sequence shown here is derived from an EMBL/GenBank/DDBJ whole genome shotgun (WGS) entry which is preliminary data.</text>
</comment>
<protein>
    <recommendedName>
        <fullName evidence="5">Low molecular weight antigen MTB12-like C-terminal domain-containing protein</fullName>
    </recommendedName>
</protein>